<sequence length="437" mass="49038">MNTVIRIVLMVCFTPAAFANTIPDAAGWTYKQCVDYALNNNISLRKLRLDKETDNATLYESKAQWHPSLNFATTQGFTNYARQQEDTNRNIYAGSYGLNASWTVFNGNARRNQIKADELQLEVSQLGIDDCEYTFQTEILTRYLNILYYQESVGIAQRNLEVSEYQKERAEALMESGKMSRVDYSQIESQYHSDKYSLTSAESSLASSTIELKTLLELGIDADFDIAPADFTDNDITYPLPDKADVYADACAWMPSLQQYRATGQISDYNIAIAKGGYYPQISLNASVATANNSGGGNFGTQLLDRMNEQISLSVNIPILDNRRNKTAVTKAKIEKLNAELDLESALTTLSQTIENIYIDAVNAQANYESCTEQVKSAKLSDELVNEQFRLGMINTLDLLNAHNTLYAAQLQQLQAKYMAILNIKLLEFYQTSNITL</sequence>
<dbReference type="GO" id="GO:1990281">
    <property type="term" value="C:efflux pump complex"/>
    <property type="evidence" value="ECO:0007669"/>
    <property type="project" value="TreeGrafter"/>
</dbReference>
<dbReference type="SUPFAM" id="SSF56954">
    <property type="entry name" value="Outer membrane efflux proteins (OEP)"/>
    <property type="match status" value="1"/>
</dbReference>
<keyword evidence="8" id="KW-0732">Signal</keyword>
<evidence type="ECO:0000256" key="3">
    <source>
        <dbReference type="ARBA" id="ARBA00022448"/>
    </source>
</evidence>
<reference evidence="9" key="1">
    <citation type="submission" date="2020-10" db="EMBL/GenBank/DDBJ databases">
        <authorList>
            <person name="Gilroy R."/>
        </authorList>
    </citation>
    <scope>NUCLEOTIDE SEQUENCE</scope>
    <source>
        <strain evidence="9">6919</strain>
    </source>
</reference>
<comment type="subcellular location">
    <subcellularLocation>
        <location evidence="1">Cell outer membrane</location>
    </subcellularLocation>
</comment>
<evidence type="ECO:0000313" key="10">
    <source>
        <dbReference type="Proteomes" id="UP000823598"/>
    </source>
</evidence>
<evidence type="ECO:0000256" key="8">
    <source>
        <dbReference type="SAM" id="SignalP"/>
    </source>
</evidence>
<keyword evidence="6" id="KW-0472">Membrane</keyword>
<dbReference type="AlphaFoldDB" id="A0A9D9NK87"/>
<proteinExistence type="inferred from homology"/>
<dbReference type="PANTHER" id="PTHR30026">
    <property type="entry name" value="OUTER MEMBRANE PROTEIN TOLC"/>
    <property type="match status" value="1"/>
</dbReference>
<dbReference type="InterPro" id="IPR051906">
    <property type="entry name" value="TolC-like"/>
</dbReference>
<evidence type="ECO:0000256" key="6">
    <source>
        <dbReference type="ARBA" id="ARBA00023136"/>
    </source>
</evidence>
<reference evidence="9" key="2">
    <citation type="journal article" date="2021" name="PeerJ">
        <title>Extensive microbial diversity within the chicken gut microbiome revealed by metagenomics and culture.</title>
        <authorList>
            <person name="Gilroy R."/>
            <person name="Ravi A."/>
            <person name="Getino M."/>
            <person name="Pursley I."/>
            <person name="Horton D.L."/>
            <person name="Alikhan N.F."/>
            <person name="Baker D."/>
            <person name="Gharbi K."/>
            <person name="Hall N."/>
            <person name="Watson M."/>
            <person name="Adriaenssens E.M."/>
            <person name="Foster-Nyarko E."/>
            <person name="Jarju S."/>
            <person name="Secka A."/>
            <person name="Antonio M."/>
            <person name="Oren A."/>
            <person name="Chaudhuri R.R."/>
            <person name="La Ragione R."/>
            <person name="Hildebrand F."/>
            <person name="Pallen M.J."/>
        </authorList>
    </citation>
    <scope>NUCLEOTIDE SEQUENCE</scope>
    <source>
        <strain evidence="9">6919</strain>
    </source>
</reference>
<keyword evidence="7" id="KW-0998">Cell outer membrane</keyword>
<dbReference type="GO" id="GO:0015562">
    <property type="term" value="F:efflux transmembrane transporter activity"/>
    <property type="evidence" value="ECO:0007669"/>
    <property type="project" value="InterPro"/>
</dbReference>
<evidence type="ECO:0000256" key="1">
    <source>
        <dbReference type="ARBA" id="ARBA00004442"/>
    </source>
</evidence>
<organism evidence="9 10">
    <name type="scientific">Candidatus Limisoma faecipullorum</name>
    <dbReference type="NCBI Taxonomy" id="2840854"/>
    <lineage>
        <taxon>Bacteria</taxon>
        <taxon>Pseudomonadati</taxon>
        <taxon>Bacteroidota</taxon>
        <taxon>Bacteroidia</taxon>
        <taxon>Bacteroidales</taxon>
        <taxon>Candidatus Limisoma</taxon>
    </lineage>
</organism>
<evidence type="ECO:0000313" key="9">
    <source>
        <dbReference type="EMBL" id="MBO8476551.1"/>
    </source>
</evidence>
<dbReference type="Pfam" id="PF02321">
    <property type="entry name" value="OEP"/>
    <property type="match status" value="2"/>
</dbReference>
<accession>A0A9D9NK87</accession>
<keyword evidence="5" id="KW-0812">Transmembrane</keyword>
<feature type="chain" id="PRO_5038868227" evidence="8">
    <location>
        <begin position="20"/>
        <end position="437"/>
    </location>
</feature>
<protein>
    <submittedName>
        <fullName evidence="9">TolC family protein</fullName>
    </submittedName>
</protein>
<name>A0A9D9NK87_9BACT</name>
<dbReference type="PANTHER" id="PTHR30026:SF20">
    <property type="entry name" value="OUTER MEMBRANE PROTEIN TOLC"/>
    <property type="match status" value="1"/>
</dbReference>
<dbReference type="GO" id="GO:0015288">
    <property type="term" value="F:porin activity"/>
    <property type="evidence" value="ECO:0007669"/>
    <property type="project" value="TreeGrafter"/>
</dbReference>
<evidence type="ECO:0000256" key="7">
    <source>
        <dbReference type="ARBA" id="ARBA00023237"/>
    </source>
</evidence>
<dbReference type="InterPro" id="IPR003423">
    <property type="entry name" value="OMP_efflux"/>
</dbReference>
<evidence type="ECO:0000256" key="4">
    <source>
        <dbReference type="ARBA" id="ARBA00022452"/>
    </source>
</evidence>
<evidence type="ECO:0000256" key="5">
    <source>
        <dbReference type="ARBA" id="ARBA00022692"/>
    </source>
</evidence>
<gene>
    <name evidence="9" type="ORF">IAB88_06115</name>
</gene>
<comment type="similarity">
    <text evidence="2">Belongs to the outer membrane factor (OMF) (TC 1.B.17) family.</text>
</comment>
<dbReference type="Proteomes" id="UP000823598">
    <property type="component" value="Unassembled WGS sequence"/>
</dbReference>
<dbReference type="GO" id="GO:0009279">
    <property type="term" value="C:cell outer membrane"/>
    <property type="evidence" value="ECO:0007669"/>
    <property type="project" value="UniProtKB-SubCell"/>
</dbReference>
<dbReference type="EMBL" id="JADIMC010000066">
    <property type="protein sequence ID" value="MBO8476551.1"/>
    <property type="molecule type" value="Genomic_DNA"/>
</dbReference>
<keyword evidence="3" id="KW-0813">Transport</keyword>
<comment type="caution">
    <text evidence="9">The sequence shown here is derived from an EMBL/GenBank/DDBJ whole genome shotgun (WGS) entry which is preliminary data.</text>
</comment>
<dbReference type="Gene3D" id="1.20.1600.10">
    <property type="entry name" value="Outer membrane efflux proteins (OEP)"/>
    <property type="match status" value="1"/>
</dbReference>
<keyword evidence="4" id="KW-1134">Transmembrane beta strand</keyword>
<feature type="signal peptide" evidence="8">
    <location>
        <begin position="1"/>
        <end position="19"/>
    </location>
</feature>
<evidence type="ECO:0000256" key="2">
    <source>
        <dbReference type="ARBA" id="ARBA00007613"/>
    </source>
</evidence>